<dbReference type="PRINTS" id="PR01088">
    <property type="entry name" value="NAHEXCHNGR6"/>
</dbReference>
<feature type="transmembrane region" description="Helical" evidence="14">
    <location>
        <begin position="464"/>
        <end position="485"/>
    </location>
</feature>
<dbReference type="Ensembl" id="ENSCPVT00000016132.2">
    <property type="protein sequence ID" value="ENSCPVP00000015453.2"/>
    <property type="gene ID" value="ENSCPVG00000010948.2"/>
</dbReference>
<dbReference type="InterPro" id="IPR002090">
    <property type="entry name" value="NHE-6/7/9"/>
</dbReference>
<evidence type="ECO:0000256" key="1">
    <source>
        <dbReference type="ARBA" id="ARBA00004195"/>
    </source>
</evidence>
<evidence type="ECO:0000256" key="10">
    <source>
        <dbReference type="ARBA" id="ARBA00023065"/>
    </source>
</evidence>
<evidence type="ECO:0000256" key="11">
    <source>
        <dbReference type="ARBA" id="ARBA00023136"/>
    </source>
</evidence>
<comment type="similarity">
    <text evidence="3">Belongs to the monovalent cation:proton antiporter 1 (CPA1) transporter (TC 2.A.36) family.</text>
</comment>
<dbReference type="InterPro" id="IPR006153">
    <property type="entry name" value="Cation/H_exchanger_TM"/>
</dbReference>
<evidence type="ECO:0000313" key="17">
    <source>
        <dbReference type="Proteomes" id="UP000694382"/>
    </source>
</evidence>
<evidence type="ECO:0000256" key="6">
    <source>
        <dbReference type="ARBA" id="ARBA00022692"/>
    </source>
</evidence>
<keyword evidence="12" id="KW-0739">Sodium transport</keyword>
<dbReference type="InterPro" id="IPR018422">
    <property type="entry name" value="Cation/H_exchanger_CPA1"/>
</dbReference>
<evidence type="ECO:0000256" key="2">
    <source>
        <dbReference type="ARBA" id="ARBA00004651"/>
    </source>
</evidence>
<reference evidence="16" key="1">
    <citation type="submission" date="2020-02" db="EMBL/GenBank/DDBJ databases">
        <authorList>
            <person name="Enbody D E."/>
            <person name="Pettersson E M."/>
        </authorList>
    </citation>
    <scope>NUCLEOTIDE SEQUENCE [LARGE SCALE GENOMIC DNA]</scope>
</reference>
<keyword evidence="7" id="KW-0967">Endosome</keyword>
<feature type="transmembrane region" description="Helical" evidence="14">
    <location>
        <begin position="407"/>
        <end position="427"/>
    </location>
</feature>
<feature type="transmembrane region" description="Helical" evidence="14">
    <location>
        <begin position="439"/>
        <end position="458"/>
    </location>
</feature>
<keyword evidence="17" id="KW-1185">Reference proteome</keyword>
<keyword evidence="4" id="KW-0813">Transport</keyword>
<evidence type="ECO:0000259" key="15">
    <source>
        <dbReference type="Pfam" id="PF00999"/>
    </source>
</evidence>
<feature type="transmembrane region" description="Helical" evidence="14">
    <location>
        <begin position="226"/>
        <end position="250"/>
    </location>
</feature>
<dbReference type="Proteomes" id="UP000694382">
    <property type="component" value="Chromosome 4A"/>
</dbReference>
<dbReference type="PANTHER" id="PTHR10110:SF94">
    <property type="entry name" value="SODIUM_HYDROGEN EXCHANGER 6"/>
    <property type="match status" value="1"/>
</dbReference>
<accession>A0A8U8CI17</accession>
<evidence type="ECO:0000256" key="5">
    <source>
        <dbReference type="ARBA" id="ARBA00022475"/>
    </source>
</evidence>
<sequence>MAGPGPVLAAAAGLWARGAAGAEVAAARPGALEEEIVSEKAAEESHRQDSANLLVFILLLTLTILTIWLFKHRRARFLHETGLAMIYGVLVGVVLRYGIHVPSDVNNVTLSCQVQSSPATLLVNVSGKFYEYTLKGEISAQELNNVQDNEMLRKVTFDPEVFFNILLPPIIFYAGYSLKRRHFFRNLGSILAYAFLGTAISCLVIGSVVYGCVALMKVTGQLGGDFYFTDCLLFGAIVSATDPVTVLAIFHELQVDVELYALLFGESVLNDAVAIVLSSSIVAYQPAGDNSHTFDVTAMFKSIGIFLGIFSGSFAMGAATGVVTFTKLREFPLLETGLFFLMSWSTFLLAEACGFTGVVAVLFCGITQAHYTYNNLSTESQHRTKQPELGASVFLQLHFTRIASAEAFILAIFLGRAANIYPLSFLLNLGRRNKIGTNLQHMMMFAGLRGAMAFALAIRDTATYARQMMFSTTLLIVFFTVWVFGGGTTAMLSCLNIRVGVDADQENVGVPESERRSTKAESAWLFRMWYNFDHNYLKPLLTHSGPPLTTTLPGCCGPVARCLTSPQAYENQEQLKDDDSDLILNDGDISLTYGDSAVNTDSVASSGASRRFVGNSSEDALDRELAFGDHELVIRGTRLVLPMDDSEPPSNVLDNARHGPA</sequence>
<feature type="transmembrane region" description="Helical" evidence="14">
    <location>
        <begin position="161"/>
        <end position="178"/>
    </location>
</feature>
<organism evidence="16 17">
    <name type="scientific">Geospiza parvula</name>
    <name type="common">Small tree-finch</name>
    <name type="synonym">Camarhynchus parvulus</name>
    <dbReference type="NCBI Taxonomy" id="87175"/>
    <lineage>
        <taxon>Eukaryota</taxon>
        <taxon>Metazoa</taxon>
        <taxon>Chordata</taxon>
        <taxon>Craniata</taxon>
        <taxon>Vertebrata</taxon>
        <taxon>Euteleostomi</taxon>
        <taxon>Archelosauria</taxon>
        <taxon>Archosauria</taxon>
        <taxon>Dinosauria</taxon>
        <taxon>Saurischia</taxon>
        <taxon>Theropoda</taxon>
        <taxon>Coelurosauria</taxon>
        <taxon>Aves</taxon>
        <taxon>Neognathae</taxon>
        <taxon>Neoaves</taxon>
        <taxon>Telluraves</taxon>
        <taxon>Australaves</taxon>
        <taxon>Passeriformes</taxon>
        <taxon>Thraupidae</taxon>
        <taxon>Camarhynchus</taxon>
    </lineage>
</organism>
<keyword evidence="5" id="KW-1003">Cell membrane</keyword>
<evidence type="ECO:0000256" key="8">
    <source>
        <dbReference type="ARBA" id="ARBA00022989"/>
    </source>
</evidence>
<accession>A0A8C3N988</accession>
<dbReference type="GO" id="GO:0005886">
    <property type="term" value="C:plasma membrane"/>
    <property type="evidence" value="ECO:0007669"/>
    <property type="project" value="UniProtKB-SubCell"/>
</dbReference>
<keyword evidence="9" id="KW-0915">Sodium</keyword>
<dbReference type="GO" id="GO:0055038">
    <property type="term" value="C:recycling endosome membrane"/>
    <property type="evidence" value="ECO:0007669"/>
    <property type="project" value="UniProtKB-SubCell"/>
</dbReference>
<proteinExistence type="inferred from homology"/>
<keyword evidence="6 14" id="KW-0812">Transmembrane</keyword>
<evidence type="ECO:0000256" key="14">
    <source>
        <dbReference type="SAM" id="Phobius"/>
    </source>
</evidence>
<dbReference type="InterPro" id="IPR004709">
    <property type="entry name" value="NaH_exchanger"/>
</dbReference>
<feature type="transmembrane region" description="Helical" evidence="14">
    <location>
        <begin position="82"/>
        <end position="99"/>
    </location>
</feature>
<evidence type="ECO:0000256" key="12">
    <source>
        <dbReference type="ARBA" id="ARBA00023201"/>
    </source>
</evidence>
<evidence type="ECO:0000256" key="3">
    <source>
        <dbReference type="ARBA" id="ARBA00007367"/>
    </source>
</evidence>
<feature type="region of interest" description="Disordered" evidence="13">
    <location>
        <begin position="641"/>
        <end position="661"/>
    </location>
</feature>
<feature type="domain" description="Cation/H+ exchanger transmembrane" evidence="15">
    <location>
        <begin position="63"/>
        <end position="493"/>
    </location>
</feature>
<keyword evidence="8 14" id="KW-1133">Transmembrane helix</keyword>
<dbReference type="GO" id="GO:0015386">
    <property type="term" value="F:potassium:proton antiporter activity"/>
    <property type="evidence" value="ECO:0007669"/>
    <property type="project" value="TreeGrafter"/>
</dbReference>
<dbReference type="GO" id="GO:0015385">
    <property type="term" value="F:sodium:proton antiporter activity"/>
    <property type="evidence" value="ECO:0007669"/>
    <property type="project" value="InterPro"/>
</dbReference>
<dbReference type="Pfam" id="PF00999">
    <property type="entry name" value="Na_H_Exchanger"/>
    <property type="match status" value="1"/>
</dbReference>
<feature type="transmembrane region" description="Helical" evidence="14">
    <location>
        <begin position="190"/>
        <end position="211"/>
    </location>
</feature>
<evidence type="ECO:0000256" key="7">
    <source>
        <dbReference type="ARBA" id="ARBA00022753"/>
    </source>
</evidence>
<dbReference type="PANTHER" id="PTHR10110">
    <property type="entry name" value="SODIUM/HYDROGEN EXCHANGER"/>
    <property type="match status" value="1"/>
</dbReference>
<feature type="transmembrane region" description="Helical" evidence="14">
    <location>
        <begin position="338"/>
        <end position="363"/>
    </location>
</feature>
<evidence type="ECO:0000256" key="4">
    <source>
        <dbReference type="ARBA" id="ARBA00022448"/>
    </source>
</evidence>
<keyword evidence="11 14" id="KW-0472">Membrane</keyword>
<dbReference type="AlphaFoldDB" id="A0A8C3N988"/>
<evidence type="ECO:0000256" key="13">
    <source>
        <dbReference type="SAM" id="MobiDB-lite"/>
    </source>
</evidence>
<evidence type="ECO:0000256" key="9">
    <source>
        <dbReference type="ARBA" id="ARBA00023053"/>
    </source>
</evidence>
<protein>
    <recommendedName>
        <fullName evidence="15">Cation/H+ exchanger transmembrane domain-containing protein</fullName>
    </recommendedName>
</protein>
<dbReference type="Gene3D" id="6.10.140.1330">
    <property type="match status" value="1"/>
</dbReference>
<dbReference type="PRINTS" id="PR01084">
    <property type="entry name" value="NAHEXCHNGR"/>
</dbReference>
<comment type="subcellular location">
    <subcellularLocation>
        <location evidence="2">Cell membrane</location>
        <topology evidence="2">Multi-pass membrane protein</topology>
    </subcellularLocation>
    <subcellularLocation>
        <location evidence="1">Recycling endosome membrane</location>
        <topology evidence="1">Multi-pass membrane protein</topology>
    </subcellularLocation>
</comment>
<feature type="transmembrane region" description="Helical" evidence="14">
    <location>
        <begin position="303"/>
        <end position="326"/>
    </location>
</feature>
<feature type="transmembrane region" description="Helical" evidence="14">
    <location>
        <begin position="51"/>
        <end position="70"/>
    </location>
</feature>
<reference evidence="16" key="3">
    <citation type="submission" date="2025-09" db="UniProtKB">
        <authorList>
            <consortium name="Ensembl"/>
        </authorList>
    </citation>
    <scope>IDENTIFICATION</scope>
</reference>
<keyword evidence="10" id="KW-0406">Ion transport</keyword>
<evidence type="ECO:0000313" key="16">
    <source>
        <dbReference type="Ensembl" id="ENSCPVP00000015453.2"/>
    </source>
</evidence>
<name>A0A8C3N988_GEOPR</name>
<dbReference type="GO" id="GO:0098719">
    <property type="term" value="P:sodium ion import across plasma membrane"/>
    <property type="evidence" value="ECO:0007669"/>
    <property type="project" value="TreeGrafter"/>
</dbReference>
<reference evidence="16" key="2">
    <citation type="submission" date="2025-08" db="UniProtKB">
        <authorList>
            <consortium name="Ensembl"/>
        </authorList>
    </citation>
    <scope>IDENTIFICATION</scope>
</reference>
<dbReference type="GO" id="GO:0051453">
    <property type="term" value="P:regulation of intracellular pH"/>
    <property type="evidence" value="ECO:0007669"/>
    <property type="project" value="TreeGrafter"/>
</dbReference>